<dbReference type="PANTHER" id="PTHR24064">
    <property type="entry name" value="SOLUTE CARRIER FAMILY 22 MEMBER"/>
    <property type="match status" value="1"/>
</dbReference>
<feature type="transmembrane region" description="Helical" evidence="6">
    <location>
        <begin position="273"/>
        <end position="292"/>
    </location>
</feature>
<keyword evidence="2 6" id="KW-0812">Transmembrane</keyword>
<comment type="caution">
    <text evidence="7">The sequence shown here is derived from an EMBL/GenBank/DDBJ whole genome shotgun (WGS) entry which is preliminary data.</text>
</comment>
<evidence type="ECO:0000313" key="7">
    <source>
        <dbReference type="EMBL" id="KAK8779615.1"/>
    </source>
</evidence>
<evidence type="ECO:0000256" key="6">
    <source>
        <dbReference type="SAM" id="Phobius"/>
    </source>
</evidence>
<feature type="compositionally biased region" description="Low complexity" evidence="5">
    <location>
        <begin position="583"/>
        <end position="600"/>
    </location>
</feature>
<feature type="compositionally biased region" description="Basic residues" evidence="5">
    <location>
        <begin position="686"/>
        <end position="699"/>
    </location>
</feature>
<dbReference type="Gene3D" id="1.20.1250.20">
    <property type="entry name" value="MFS general substrate transporter like domains"/>
    <property type="match status" value="1"/>
</dbReference>
<gene>
    <name evidence="7" type="ORF">V5799_019042</name>
</gene>
<name>A0AAQ4EYB6_AMBAM</name>
<evidence type="ECO:0000256" key="1">
    <source>
        <dbReference type="ARBA" id="ARBA00004141"/>
    </source>
</evidence>
<evidence type="ECO:0000256" key="2">
    <source>
        <dbReference type="ARBA" id="ARBA00022692"/>
    </source>
</evidence>
<feature type="transmembrane region" description="Helical" evidence="6">
    <location>
        <begin position="50"/>
        <end position="71"/>
    </location>
</feature>
<feature type="transmembrane region" description="Helical" evidence="6">
    <location>
        <begin position="155"/>
        <end position="175"/>
    </location>
</feature>
<protein>
    <recommendedName>
        <fullName evidence="9">Organic cation/carnitine transporter</fullName>
    </recommendedName>
</protein>
<dbReference type="Pfam" id="PF00083">
    <property type="entry name" value="Sugar_tr"/>
    <property type="match status" value="1"/>
</dbReference>
<dbReference type="AlphaFoldDB" id="A0AAQ4EYB6"/>
<organism evidence="7 8">
    <name type="scientific">Amblyomma americanum</name>
    <name type="common">Lone star tick</name>
    <dbReference type="NCBI Taxonomy" id="6943"/>
    <lineage>
        <taxon>Eukaryota</taxon>
        <taxon>Metazoa</taxon>
        <taxon>Ecdysozoa</taxon>
        <taxon>Arthropoda</taxon>
        <taxon>Chelicerata</taxon>
        <taxon>Arachnida</taxon>
        <taxon>Acari</taxon>
        <taxon>Parasitiformes</taxon>
        <taxon>Ixodida</taxon>
        <taxon>Ixodoidea</taxon>
        <taxon>Ixodidae</taxon>
        <taxon>Amblyomminae</taxon>
        <taxon>Amblyomma</taxon>
    </lineage>
</organism>
<keyword evidence="3 6" id="KW-1133">Transmembrane helix</keyword>
<dbReference type="GO" id="GO:0022857">
    <property type="term" value="F:transmembrane transporter activity"/>
    <property type="evidence" value="ECO:0007669"/>
    <property type="project" value="InterPro"/>
</dbReference>
<keyword evidence="8" id="KW-1185">Reference proteome</keyword>
<evidence type="ECO:0000256" key="5">
    <source>
        <dbReference type="SAM" id="MobiDB-lite"/>
    </source>
</evidence>
<evidence type="ECO:0000256" key="4">
    <source>
        <dbReference type="ARBA" id="ARBA00023136"/>
    </source>
</evidence>
<reference evidence="7 8" key="1">
    <citation type="journal article" date="2023" name="Arcadia Sci">
        <title>De novo assembly of a long-read Amblyomma americanum tick genome.</title>
        <authorList>
            <person name="Chou S."/>
            <person name="Poskanzer K.E."/>
            <person name="Rollins M."/>
            <person name="Thuy-Boun P.S."/>
        </authorList>
    </citation>
    <scope>NUCLEOTIDE SEQUENCE [LARGE SCALE GENOMIC DNA]</scope>
    <source>
        <strain evidence="7">F_SG_1</strain>
        <tissue evidence="7">Salivary glands</tissue>
    </source>
</reference>
<feature type="transmembrane region" description="Helical" evidence="6">
    <location>
        <begin position="216"/>
        <end position="236"/>
    </location>
</feature>
<dbReference type="InterPro" id="IPR036259">
    <property type="entry name" value="MFS_trans_sf"/>
</dbReference>
<feature type="transmembrane region" description="Helical" evidence="6">
    <location>
        <begin position="418"/>
        <end position="436"/>
    </location>
</feature>
<feature type="compositionally biased region" description="Polar residues" evidence="5">
    <location>
        <begin position="637"/>
        <end position="652"/>
    </location>
</feature>
<keyword evidence="4 6" id="KW-0472">Membrane</keyword>
<feature type="transmembrane region" description="Helical" evidence="6">
    <location>
        <begin position="507"/>
        <end position="528"/>
    </location>
</feature>
<feature type="transmembrane region" description="Helical" evidence="6">
    <location>
        <begin position="448"/>
        <end position="467"/>
    </location>
</feature>
<evidence type="ECO:0000256" key="3">
    <source>
        <dbReference type="ARBA" id="ARBA00022989"/>
    </source>
</evidence>
<feature type="transmembrane region" description="Helical" evidence="6">
    <location>
        <begin position="187"/>
        <end position="210"/>
    </location>
</feature>
<evidence type="ECO:0008006" key="9">
    <source>
        <dbReference type="Google" id="ProtNLM"/>
    </source>
</evidence>
<dbReference type="GO" id="GO:0016020">
    <property type="term" value="C:membrane"/>
    <property type="evidence" value="ECO:0007669"/>
    <property type="project" value="UniProtKB-SubCell"/>
</dbReference>
<feature type="region of interest" description="Disordered" evidence="5">
    <location>
        <begin position="613"/>
        <end position="699"/>
    </location>
</feature>
<dbReference type="InterPro" id="IPR005828">
    <property type="entry name" value="MFS_sugar_transport-like"/>
</dbReference>
<dbReference type="EMBL" id="JARKHS020009632">
    <property type="protein sequence ID" value="KAK8779615.1"/>
    <property type="molecule type" value="Genomic_DNA"/>
</dbReference>
<feature type="transmembrane region" description="Helical" evidence="6">
    <location>
        <begin position="243"/>
        <end position="261"/>
    </location>
</feature>
<feature type="region of interest" description="Disordered" evidence="5">
    <location>
        <begin position="559"/>
        <end position="601"/>
    </location>
</feature>
<evidence type="ECO:0000313" key="8">
    <source>
        <dbReference type="Proteomes" id="UP001321473"/>
    </source>
</evidence>
<sequence>MQSNAEVAADAGPKSGPPSLLEGFVGADSRAVIQENVYVILGHGQFQESVLLCTTLSLTVLLMHAFAYLLIGGPVDHWCQPPPDWRDLPVQHWKNVGIPVLNDGSFSKCTMYDPPVQDDAEEERQEVPCARWDYDTTNVGDSIVSMWNLVCERSWLYSMSTFVYTLGTLCLVPVAGIMADHVGRRPVVLLSATIMLFASIAAGSTPAFGVFLTARFVISAAASATNVLNFIVLYEVTGHEHRALYILLANSVATTLTPALYTFLRPLRPGRTLSHALLVVATAAVLAWCYSLEESPVWLLSTWKIRQAESTMLQAAKSNHMDMAKARATFRALRRQLEKRETASEAGTGGSARIFLAASFRRRAVSVFLSWLGVAFAYYGSRMGRMDLESHWIVPAHLFKIWFLIAVYYGMQKRGVRVTLSTVLALMFLCSVFQTVSYEWRFRTGMSVSTLTVYSTTAAAMCVNYVYTAEVFPTAIRSIGFCISYSIGHAGVLLATLIDTYAEGHRILALNIVMTVLSLVSGLAVQWLPEIFVHQKTDTDPGTLDEKQRKQALKERLHPLQAFGKPAKQSHSKEHRKSKREPTSSGASAAPSAVTSGVTSPASVICPQRMTTSPLQELGSSPQNAESGLKGAGSPGSPEQTTALPSHSNGLPQQKLVPTSEEVGSPLQKAESQSLNIGSPSEVPSKRKKKQGFKRPQNH</sequence>
<dbReference type="SUPFAM" id="SSF103473">
    <property type="entry name" value="MFS general substrate transporter"/>
    <property type="match status" value="1"/>
</dbReference>
<feature type="transmembrane region" description="Helical" evidence="6">
    <location>
        <begin position="392"/>
        <end position="411"/>
    </location>
</feature>
<dbReference type="Proteomes" id="UP001321473">
    <property type="component" value="Unassembled WGS sequence"/>
</dbReference>
<feature type="transmembrane region" description="Helical" evidence="6">
    <location>
        <begin position="479"/>
        <end position="501"/>
    </location>
</feature>
<feature type="compositionally biased region" description="Polar residues" evidence="5">
    <location>
        <begin position="613"/>
        <end position="626"/>
    </location>
</feature>
<feature type="compositionally biased region" description="Polar residues" evidence="5">
    <location>
        <begin position="670"/>
        <end position="679"/>
    </location>
</feature>
<feature type="transmembrane region" description="Helical" evidence="6">
    <location>
        <begin position="363"/>
        <end position="380"/>
    </location>
</feature>
<comment type="subcellular location">
    <subcellularLocation>
        <location evidence="1">Membrane</location>
        <topology evidence="1">Multi-pass membrane protein</topology>
    </subcellularLocation>
</comment>
<feature type="compositionally biased region" description="Basic residues" evidence="5">
    <location>
        <begin position="568"/>
        <end position="579"/>
    </location>
</feature>
<proteinExistence type="predicted"/>
<accession>A0AAQ4EYB6</accession>